<dbReference type="Proteomes" id="UP000639772">
    <property type="component" value="Chromosome 1"/>
</dbReference>
<dbReference type="PROSITE" id="PS51257">
    <property type="entry name" value="PROKAR_LIPOPROTEIN"/>
    <property type="match status" value="1"/>
</dbReference>
<evidence type="ECO:0000313" key="2">
    <source>
        <dbReference type="EMBL" id="KAG0496854.1"/>
    </source>
</evidence>
<feature type="transmembrane region" description="Helical" evidence="1">
    <location>
        <begin position="152"/>
        <end position="174"/>
    </location>
</feature>
<dbReference type="EMBL" id="JADCNM010000001">
    <property type="protein sequence ID" value="KAG0501299.1"/>
    <property type="molecule type" value="Genomic_DNA"/>
</dbReference>
<dbReference type="InterPro" id="IPR036259">
    <property type="entry name" value="MFS_trans_sf"/>
</dbReference>
<feature type="transmembrane region" description="Helical" evidence="1">
    <location>
        <begin position="98"/>
        <end position="119"/>
    </location>
</feature>
<feature type="transmembrane region" description="Helical" evidence="1">
    <location>
        <begin position="360"/>
        <end position="383"/>
    </location>
</feature>
<dbReference type="InterPro" id="IPR008509">
    <property type="entry name" value="MOT2/MFSD5"/>
</dbReference>
<dbReference type="PANTHER" id="PTHR23516">
    <property type="entry name" value="SAM (S-ADENOSYL METHIONINE) TRANSPORTER"/>
    <property type="match status" value="1"/>
</dbReference>
<feature type="transmembrane region" description="Helical" evidence="1">
    <location>
        <begin position="12"/>
        <end position="31"/>
    </location>
</feature>
<keyword evidence="1" id="KW-1133">Transmembrane helix</keyword>
<dbReference type="GO" id="GO:0016020">
    <property type="term" value="C:membrane"/>
    <property type="evidence" value="ECO:0007669"/>
    <property type="project" value="InterPro"/>
</dbReference>
<dbReference type="Proteomes" id="UP000636800">
    <property type="component" value="Chromosome 1"/>
</dbReference>
<proteinExistence type="predicted"/>
<feature type="transmembrane region" description="Helical" evidence="1">
    <location>
        <begin position="424"/>
        <end position="444"/>
    </location>
</feature>
<comment type="caution">
    <text evidence="3">The sequence shown here is derived from an EMBL/GenBank/DDBJ whole genome shotgun (WGS) entry which is preliminary data.</text>
</comment>
<dbReference type="OrthoDB" id="263957at2759"/>
<evidence type="ECO:0008006" key="6">
    <source>
        <dbReference type="Google" id="ProtNLM"/>
    </source>
</evidence>
<sequence>MGVVIEREEWELNPLVYVFLFACCFLSVFLFPHVSRSGVTVGASTTASSLFDLGPSTTFLRFQRRFLLVYSIASAMEGLQSAYGEFEFGYNGMTKEQIVSAALAGTVVAFFLGTSAGILSDIIGPRKICICYCFLHLLVGVAKSVTRQPGLLLSRMGTGLASSVFAFCFESWMVNEHEKHGHRVDLLSDTFWLMTLFESSCFIGSQGLGNLLVKNPQKGFLSRASPAVIFAMICILYMWKEWNADCQKFTVSSYRQSFTGKIFSDKRVWMLGWAQASVQFSVSVFWILWAPTMVADGREVQLSHIYPCFLGSRMLGSTAFPWLTSAASPLHNEDHNLLTAALAVAGLVLSIVAYDYQDIAVLMALFCIFHSCIGLILPCLASLRTKYVPNELRGGMISASLVPAHIAFLLILLLGAYYRSLSNASILASAAAGLLSAAGCVRVLRLWGKYHRQNQREL</sequence>
<protein>
    <recommendedName>
        <fullName evidence="6">Molybdate-anion transporter</fullName>
    </recommendedName>
</protein>
<feature type="transmembrane region" description="Helical" evidence="1">
    <location>
        <begin position="66"/>
        <end position="86"/>
    </location>
</feature>
<feature type="transmembrane region" description="Helical" evidence="1">
    <location>
        <begin position="395"/>
        <end position="418"/>
    </location>
</feature>
<keyword evidence="4" id="KW-1185">Reference proteome</keyword>
<dbReference type="Pfam" id="PF05631">
    <property type="entry name" value="MFS_5"/>
    <property type="match status" value="1"/>
</dbReference>
<feature type="transmembrane region" description="Helical" evidence="1">
    <location>
        <begin position="186"/>
        <end position="208"/>
    </location>
</feature>
<dbReference type="SUPFAM" id="SSF103473">
    <property type="entry name" value="MFS general substrate transporter"/>
    <property type="match status" value="1"/>
</dbReference>
<accession>A0A835S4G9</accession>
<dbReference type="Gene3D" id="1.20.1250.20">
    <property type="entry name" value="MFS general substrate transporter like domains"/>
    <property type="match status" value="1"/>
</dbReference>
<dbReference type="AlphaFoldDB" id="A0A835S4G9"/>
<evidence type="ECO:0000313" key="5">
    <source>
        <dbReference type="Proteomes" id="UP000639772"/>
    </source>
</evidence>
<name>A0A835S4G9_VANPL</name>
<dbReference type="GO" id="GO:0015098">
    <property type="term" value="F:molybdate ion transmembrane transporter activity"/>
    <property type="evidence" value="ECO:0007669"/>
    <property type="project" value="InterPro"/>
</dbReference>
<keyword evidence="1" id="KW-0812">Transmembrane</keyword>
<organism evidence="3 5">
    <name type="scientific">Vanilla planifolia</name>
    <name type="common">Vanilla</name>
    <dbReference type="NCBI Taxonomy" id="51239"/>
    <lineage>
        <taxon>Eukaryota</taxon>
        <taxon>Viridiplantae</taxon>
        <taxon>Streptophyta</taxon>
        <taxon>Embryophyta</taxon>
        <taxon>Tracheophyta</taxon>
        <taxon>Spermatophyta</taxon>
        <taxon>Magnoliopsida</taxon>
        <taxon>Liliopsida</taxon>
        <taxon>Asparagales</taxon>
        <taxon>Orchidaceae</taxon>
        <taxon>Vanilloideae</taxon>
        <taxon>Vanilleae</taxon>
        <taxon>Vanilla</taxon>
    </lineage>
</organism>
<keyword evidence="1" id="KW-0472">Membrane</keyword>
<reference evidence="4 5" key="1">
    <citation type="journal article" date="2020" name="Nat. Food">
        <title>A phased Vanilla planifolia genome enables genetic improvement of flavour and production.</title>
        <authorList>
            <person name="Hasing T."/>
            <person name="Tang H."/>
            <person name="Brym M."/>
            <person name="Khazi F."/>
            <person name="Huang T."/>
            <person name="Chambers A.H."/>
        </authorList>
    </citation>
    <scope>NUCLEOTIDE SEQUENCE [LARGE SCALE GENOMIC DNA]</scope>
    <source>
        <tissue evidence="3">Leaf</tissue>
    </source>
</reference>
<evidence type="ECO:0000313" key="4">
    <source>
        <dbReference type="Proteomes" id="UP000636800"/>
    </source>
</evidence>
<gene>
    <name evidence="3" type="ORF">HPP92_001371</name>
    <name evidence="2" type="ORF">HPP92_001545</name>
</gene>
<dbReference type="PANTHER" id="PTHR23516:SF2">
    <property type="entry name" value="MOLYBDATE-ANION TRANSPORTER"/>
    <property type="match status" value="1"/>
</dbReference>
<feature type="transmembrane region" description="Helical" evidence="1">
    <location>
        <begin position="220"/>
        <end position="239"/>
    </location>
</feature>
<evidence type="ECO:0000313" key="3">
    <source>
        <dbReference type="EMBL" id="KAG0501299.1"/>
    </source>
</evidence>
<evidence type="ECO:0000256" key="1">
    <source>
        <dbReference type="SAM" id="Phobius"/>
    </source>
</evidence>
<dbReference type="EMBL" id="JADCNL010000001">
    <property type="protein sequence ID" value="KAG0496854.1"/>
    <property type="molecule type" value="Genomic_DNA"/>
</dbReference>
<feature type="transmembrane region" description="Helical" evidence="1">
    <location>
        <begin position="268"/>
        <end position="289"/>
    </location>
</feature>
<feature type="transmembrane region" description="Helical" evidence="1">
    <location>
        <begin position="336"/>
        <end position="354"/>
    </location>
</feature>